<dbReference type="PROSITE" id="PS00111">
    <property type="entry name" value="PGLYCERATE_KINASE"/>
    <property type="match status" value="1"/>
</dbReference>
<dbReference type="PANTHER" id="PTHR11406">
    <property type="entry name" value="PHOSPHOGLYCERATE KINASE"/>
    <property type="match status" value="1"/>
</dbReference>
<dbReference type="SUPFAM" id="SSF53748">
    <property type="entry name" value="Phosphoglycerate kinase"/>
    <property type="match status" value="1"/>
</dbReference>
<keyword evidence="9" id="KW-0963">Cytoplasm</keyword>
<comment type="similarity">
    <text evidence="2 9 10">Belongs to the phosphoglycerate kinase family.</text>
</comment>
<gene>
    <name evidence="9 11" type="primary">pgk</name>
    <name evidence="11" type="ORF">GCM10009083_23460</name>
</gene>
<name>A0ABQ2CRV7_9GAMM</name>
<dbReference type="EMBL" id="BMNN01000005">
    <property type="protein sequence ID" value="GGJ05856.1"/>
    <property type="molecule type" value="Genomic_DNA"/>
</dbReference>
<comment type="caution">
    <text evidence="11">The sequence shown here is derived from an EMBL/GenBank/DDBJ whole genome shotgun (WGS) entry which is preliminary data.</text>
</comment>
<evidence type="ECO:0000313" key="12">
    <source>
        <dbReference type="Proteomes" id="UP000633263"/>
    </source>
</evidence>
<feature type="binding site" evidence="9">
    <location>
        <begin position="21"/>
        <end position="23"/>
    </location>
    <ligand>
        <name>substrate</name>
    </ligand>
</feature>
<comment type="catalytic activity">
    <reaction evidence="1 9 10">
        <text>(2R)-3-phosphoglycerate + ATP = (2R)-3-phospho-glyceroyl phosphate + ADP</text>
        <dbReference type="Rhea" id="RHEA:14801"/>
        <dbReference type="ChEBI" id="CHEBI:30616"/>
        <dbReference type="ChEBI" id="CHEBI:57604"/>
        <dbReference type="ChEBI" id="CHEBI:58272"/>
        <dbReference type="ChEBI" id="CHEBI:456216"/>
        <dbReference type="EC" id="2.7.2.3"/>
    </reaction>
</comment>
<dbReference type="HAMAP" id="MF_00145">
    <property type="entry name" value="Phosphoglyc_kinase"/>
    <property type="match status" value="1"/>
</dbReference>
<evidence type="ECO:0000256" key="9">
    <source>
        <dbReference type="HAMAP-Rule" id="MF_00145"/>
    </source>
</evidence>
<dbReference type="GO" id="GO:0016301">
    <property type="term" value="F:kinase activity"/>
    <property type="evidence" value="ECO:0007669"/>
    <property type="project" value="UniProtKB-KW"/>
</dbReference>
<evidence type="ECO:0000256" key="8">
    <source>
        <dbReference type="ARBA" id="ARBA00022840"/>
    </source>
</evidence>
<dbReference type="InterPro" id="IPR001576">
    <property type="entry name" value="Phosphoglycerate_kinase"/>
</dbReference>
<dbReference type="Pfam" id="PF00162">
    <property type="entry name" value="PGK"/>
    <property type="match status" value="1"/>
</dbReference>
<evidence type="ECO:0000256" key="7">
    <source>
        <dbReference type="ARBA" id="ARBA00022777"/>
    </source>
</evidence>
<dbReference type="InterPro" id="IPR015911">
    <property type="entry name" value="Phosphoglycerate_kinase_CS"/>
</dbReference>
<accession>A0ABQ2CRV7</accession>
<proteinExistence type="inferred from homology"/>
<feature type="binding site" evidence="9">
    <location>
        <position position="36"/>
    </location>
    <ligand>
        <name>substrate</name>
    </ligand>
</feature>
<feature type="binding site" evidence="9">
    <location>
        <position position="113"/>
    </location>
    <ligand>
        <name>substrate</name>
    </ligand>
</feature>
<comment type="subunit">
    <text evidence="3 9">Monomer.</text>
</comment>
<feature type="binding site" evidence="9">
    <location>
        <begin position="340"/>
        <end position="343"/>
    </location>
    <ligand>
        <name>ATP</name>
        <dbReference type="ChEBI" id="CHEBI:30616"/>
    </ligand>
</feature>
<evidence type="ECO:0000256" key="2">
    <source>
        <dbReference type="ARBA" id="ARBA00008982"/>
    </source>
</evidence>
<dbReference type="InterPro" id="IPR036043">
    <property type="entry name" value="Phosphoglycerate_kinase_sf"/>
</dbReference>
<keyword evidence="12" id="KW-1185">Reference proteome</keyword>
<dbReference type="PANTHER" id="PTHR11406:SF23">
    <property type="entry name" value="PHOSPHOGLYCERATE KINASE 1, CHLOROPLASTIC-RELATED"/>
    <property type="match status" value="1"/>
</dbReference>
<evidence type="ECO:0000256" key="3">
    <source>
        <dbReference type="ARBA" id="ARBA00011245"/>
    </source>
</evidence>
<feature type="binding site" evidence="9">
    <location>
        <position position="314"/>
    </location>
    <ligand>
        <name>ATP</name>
        <dbReference type="ChEBI" id="CHEBI:30616"/>
    </ligand>
</feature>
<evidence type="ECO:0000313" key="11">
    <source>
        <dbReference type="EMBL" id="GGJ05856.1"/>
    </source>
</evidence>
<dbReference type="Gene3D" id="3.40.50.1260">
    <property type="entry name" value="Phosphoglycerate kinase, N-terminal domain"/>
    <property type="match status" value="2"/>
</dbReference>
<evidence type="ECO:0000256" key="10">
    <source>
        <dbReference type="RuleBase" id="RU000532"/>
    </source>
</evidence>
<dbReference type="PRINTS" id="PR00477">
    <property type="entry name" value="PHGLYCKINASE"/>
</dbReference>
<dbReference type="RefSeq" id="WP_188636839.1">
    <property type="nucleotide sequence ID" value="NZ_BMNN01000005.1"/>
</dbReference>
<sequence>MSVLTMGELNLEGKRVLIREDLNVPVKNGQVASDARIVASLPTIRLALEKGAAVMVCSHLGRPEEGVFSEENSLAPVADYLSKALGREVPLVRDYLNGVEVQPGQVVLLENVRFNNGEKKNTDELAKQYAALCDVFVMDAFGTAHRAQGSTHGVARFAPVACAGPLLAAELDALARALDKPAKPMAAIVAGSKVSTKLDVLNALSEKCDQLIVGGGIANTFLAAAGLPVGKSLYEAELVDTARAIAEKVSVPLPVDVVVAKAFAEDAEATVKRVADVADDDMILDIGPQTAASFAELLKSSGTILWNGPVGVFEFDQFGEGTRVLAEAIADSEGFSIAGGGDTLAAIDKYGVAERISYISTGGGAFLEFVEGKVLPAVEILQQRS</sequence>
<dbReference type="PIRSF" id="PIRSF000724">
    <property type="entry name" value="Pgk"/>
    <property type="match status" value="1"/>
</dbReference>
<keyword evidence="9" id="KW-0324">Glycolysis</keyword>
<comment type="caution">
    <text evidence="9">Lacks conserved residue(s) required for the propagation of feature annotation.</text>
</comment>
<keyword evidence="7 9" id="KW-0418">Kinase</keyword>
<evidence type="ECO:0000256" key="6">
    <source>
        <dbReference type="ARBA" id="ARBA00022741"/>
    </source>
</evidence>
<dbReference type="Proteomes" id="UP000633263">
    <property type="component" value="Unassembled WGS sequence"/>
</dbReference>
<comment type="subcellular location">
    <subcellularLocation>
        <location evidence="9">Cytoplasm</location>
    </subcellularLocation>
</comment>
<evidence type="ECO:0000256" key="4">
    <source>
        <dbReference type="ARBA" id="ARBA00013061"/>
    </source>
</evidence>
<organism evidence="11 12">
    <name type="scientific">Halopseudomonas pertucinogena</name>
    <dbReference type="NCBI Taxonomy" id="86175"/>
    <lineage>
        <taxon>Bacteria</taxon>
        <taxon>Pseudomonadati</taxon>
        <taxon>Pseudomonadota</taxon>
        <taxon>Gammaproteobacteria</taxon>
        <taxon>Pseudomonadales</taxon>
        <taxon>Pseudomonadaceae</taxon>
        <taxon>Halopseudomonas</taxon>
    </lineage>
</organism>
<comment type="pathway">
    <text evidence="9">Carbohydrate degradation; glycolysis; pyruvate from D-glyceraldehyde 3-phosphate: step 2/5.</text>
</comment>
<feature type="binding site" evidence="9">
    <location>
        <position position="197"/>
    </location>
    <ligand>
        <name>ATP</name>
        <dbReference type="ChEBI" id="CHEBI:30616"/>
    </ligand>
</feature>
<feature type="binding site" evidence="9">
    <location>
        <position position="146"/>
    </location>
    <ligand>
        <name>substrate</name>
    </ligand>
</feature>
<feature type="binding site" evidence="9">
    <location>
        <begin position="59"/>
        <end position="62"/>
    </location>
    <ligand>
        <name>substrate</name>
    </ligand>
</feature>
<dbReference type="InterPro" id="IPR015824">
    <property type="entry name" value="Phosphoglycerate_kinase_N"/>
</dbReference>
<keyword evidence="6 9" id="KW-0547">Nucleotide-binding</keyword>
<protein>
    <recommendedName>
        <fullName evidence="4 9">Phosphoglycerate kinase</fullName>
        <ecNumber evidence="4 9">2.7.2.3</ecNumber>
    </recommendedName>
</protein>
<keyword evidence="5 9" id="KW-0808">Transferase</keyword>
<keyword evidence="8 9" id="KW-0067">ATP-binding</keyword>
<evidence type="ECO:0000256" key="1">
    <source>
        <dbReference type="ARBA" id="ARBA00000642"/>
    </source>
</evidence>
<reference evidence="12" key="1">
    <citation type="journal article" date="2019" name="Int. J. Syst. Evol. Microbiol.">
        <title>The Global Catalogue of Microorganisms (GCM) 10K type strain sequencing project: providing services to taxonomists for standard genome sequencing and annotation.</title>
        <authorList>
            <consortium name="The Broad Institute Genomics Platform"/>
            <consortium name="The Broad Institute Genome Sequencing Center for Infectious Disease"/>
            <person name="Wu L."/>
            <person name="Ma J."/>
        </authorList>
    </citation>
    <scope>NUCLEOTIDE SEQUENCE [LARGE SCALE GENOMIC DNA]</scope>
    <source>
        <strain evidence="12">JCM 11590</strain>
    </source>
</reference>
<evidence type="ECO:0000256" key="5">
    <source>
        <dbReference type="ARBA" id="ARBA00022679"/>
    </source>
</evidence>
<dbReference type="EC" id="2.7.2.3" evidence="4 9"/>